<gene>
    <name evidence="9" type="ORF">H9705_06045</name>
</gene>
<keyword evidence="6 8" id="KW-1133">Transmembrane helix</keyword>
<protein>
    <submittedName>
        <fullName evidence="9">Alanine:cation symporter family protein</fullName>
    </submittedName>
</protein>
<evidence type="ECO:0000256" key="7">
    <source>
        <dbReference type="ARBA" id="ARBA00023136"/>
    </source>
</evidence>
<dbReference type="PANTHER" id="PTHR30330">
    <property type="entry name" value="AGSS FAMILY TRANSPORTER, SODIUM-ALANINE"/>
    <property type="match status" value="1"/>
</dbReference>
<comment type="caution">
    <text evidence="9">The sequence shown here is derived from an EMBL/GenBank/DDBJ whole genome shotgun (WGS) entry which is preliminary data.</text>
</comment>
<feature type="transmembrane region" description="Helical" evidence="8">
    <location>
        <begin position="144"/>
        <end position="167"/>
    </location>
</feature>
<accession>A0A9D2N9X0</accession>
<reference evidence="9" key="1">
    <citation type="journal article" date="2021" name="PeerJ">
        <title>Extensive microbial diversity within the chicken gut microbiome revealed by metagenomics and culture.</title>
        <authorList>
            <person name="Gilroy R."/>
            <person name="Ravi A."/>
            <person name="Getino M."/>
            <person name="Pursley I."/>
            <person name="Horton D.L."/>
            <person name="Alikhan N.F."/>
            <person name="Baker D."/>
            <person name="Gharbi K."/>
            <person name="Hall N."/>
            <person name="Watson M."/>
            <person name="Adriaenssens E.M."/>
            <person name="Foster-Nyarko E."/>
            <person name="Jarju S."/>
            <person name="Secka A."/>
            <person name="Antonio M."/>
            <person name="Oren A."/>
            <person name="Chaudhuri R.R."/>
            <person name="La Ragione R."/>
            <person name="Hildebrand F."/>
            <person name="Pallen M.J."/>
        </authorList>
    </citation>
    <scope>NUCLEOTIDE SEQUENCE</scope>
    <source>
        <strain evidence="9">CHK185-5351</strain>
    </source>
</reference>
<feature type="transmembrane region" description="Helical" evidence="8">
    <location>
        <begin position="419"/>
        <end position="437"/>
    </location>
</feature>
<keyword evidence="5 8" id="KW-0812">Transmembrane</keyword>
<comment type="similarity">
    <text evidence="2 8">Belongs to the alanine or glycine:cation symporter (AGCS) (TC 2.A.25) family.</text>
</comment>
<dbReference type="GO" id="GO:0005283">
    <property type="term" value="F:amino acid:sodium symporter activity"/>
    <property type="evidence" value="ECO:0007669"/>
    <property type="project" value="InterPro"/>
</dbReference>
<evidence type="ECO:0000256" key="8">
    <source>
        <dbReference type="RuleBase" id="RU363064"/>
    </source>
</evidence>
<evidence type="ECO:0000256" key="1">
    <source>
        <dbReference type="ARBA" id="ARBA00004651"/>
    </source>
</evidence>
<evidence type="ECO:0000256" key="5">
    <source>
        <dbReference type="ARBA" id="ARBA00022692"/>
    </source>
</evidence>
<dbReference type="InterPro" id="IPR001463">
    <property type="entry name" value="Na/Ala_symport"/>
</dbReference>
<feature type="transmembrane region" description="Helical" evidence="8">
    <location>
        <begin position="179"/>
        <end position="198"/>
    </location>
</feature>
<feature type="transmembrane region" description="Helical" evidence="8">
    <location>
        <begin position="16"/>
        <end position="34"/>
    </location>
</feature>
<feature type="transmembrane region" description="Helical" evidence="8">
    <location>
        <begin position="305"/>
        <end position="324"/>
    </location>
</feature>
<evidence type="ECO:0000313" key="9">
    <source>
        <dbReference type="EMBL" id="HJC15375.1"/>
    </source>
</evidence>
<feature type="transmembrane region" description="Helical" evidence="8">
    <location>
        <begin position="393"/>
        <end position="413"/>
    </location>
</feature>
<dbReference type="PANTHER" id="PTHR30330:SF3">
    <property type="entry name" value="TRANSCRIPTIONAL REGULATOR, LRP FAMILY"/>
    <property type="match status" value="1"/>
</dbReference>
<evidence type="ECO:0000256" key="4">
    <source>
        <dbReference type="ARBA" id="ARBA00022475"/>
    </source>
</evidence>
<name>A0A9D2N9X0_9FIRM</name>
<keyword evidence="8" id="KW-0769">Symport</keyword>
<feature type="transmembrane region" description="Helical" evidence="8">
    <location>
        <begin position="350"/>
        <end position="373"/>
    </location>
</feature>
<dbReference type="EMBL" id="DWWU01000024">
    <property type="protein sequence ID" value="HJC15375.1"/>
    <property type="molecule type" value="Genomic_DNA"/>
</dbReference>
<comment type="subcellular location">
    <subcellularLocation>
        <location evidence="1 8">Cell membrane</location>
        <topology evidence="1 8">Multi-pass membrane protein</topology>
    </subcellularLocation>
</comment>
<evidence type="ECO:0000313" key="10">
    <source>
        <dbReference type="Proteomes" id="UP000823849"/>
    </source>
</evidence>
<sequence length="470" mass="50071">MLEMITKAASAVQEVVWGWAMILLLLGTHIFMTIRTKGIQRKIWTGIRLSVQKDTEAEGEVSQFGALTTALAATIGTGNIVGVGTAVALGGPGAVFWCWLTGVFGIATKYSEALLAVKYRVKTKDGRMQGGAMYALERGLHMKWLALLFAVFGGFASFGIGCATQVNAIAAVCRENLGIPSWIVGVVVCILTACVIFGGIRSIASVCEKLVPFMAIFYVAGCLIILGINFDFFLPALKAIVTLAFRPGAVAGGLTGRGLMTAMQYGIARGLFSNESGMGSAPIAAAAAQTRNPVRQALVSSTGTFWDTVVVCALTGLVLVTSIMKNPSIDMSSISDGGVLTSLAFAQIPYIGPVILVLGIISFAFSTILGWAYYGERCVEYFAGKKGLLPYRFLYIFVLGVAPVIALNLVWTIADILNALMAIPNLIAVLLLSGVVVRETDRYLNRLDAVDDTPIPTIDKQTGRKKRRDV</sequence>
<keyword evidence="7 8" id="KW-0472">Membrane</keyword>
<dbReference type="GO" id="GO:0005886">
    <property type="term" value="C:plasma membrane"/>
    <property type="evidence" value="ECO:0007669"/>
    <property type="project" value="UniProtKB-SubCell"/>
</dbReference>
<dbReference type="NCBIfam" id="TIGR00835">
    <property type="entry name" value="agcS"/>
    <property type="match status" value="1"/>
</dbReference>
<dbReference type="Gene3D" id="1.20.1740.10">
    <property type="entry name" value="Amino acid/polyamine transporter I"/>
    <property type="match status" value="1"/>
</dbReference>
<evidence type="ECO:0000256" key="3">
    <source>
        <dbReference type="ARBA" id="ARBA00022448"/>
    </source>
</evidence>
<proteinExistence type="inferred from homology"/>
<dbReference type="AlphaFoldDB" id="A0A9D2N9X0"/>
<keyword evidence="4 8" id="KW-1003">Cell membrane</keyword>
<keyword evidence="3 8" id="KW-0813">Transport</keyword>
<dbReference type="PRINTS" id="PR00175">
    <property type="entry name" value="NAALASMPORT"/>
</dbReference>
<dbReference type="Pfam" id="PF01235">
    <property type="entry name" value="Na_Ala_symp"/>
    <property type="match status" value="1"/>
</dbReference>
<reference evidence="9" key="2">
    <citation type="submission" date="2021-04" db="EMBL/GenBank/DDBJ databases">
        <authorList>
            <person name="Gilroy R."/>
        </authorList>
    </citation>
    <scope>NUCLEOTIDE SEQUENCE</scope>
    <source>
        <strain evidence="9">CHK185-5351</strain>
    </source>
</reference>
<dbReference type="Proteomes" id="UP000823849">
    <property type="component" value="Unassembled WGS sequence"/>
</dbReference>
<evidence type="ECO:0000256" key="2">
    <source>
        <dbReference type="ARBA" id="ARBA00009261"/>
    </source>
</evidence>
<feature type="transmembrane region" description="Helical" evidence="8">
    <location>
        <begin position="210"/>
        <end position="230"/>
    </location>
</feature>
<organism evidence="9 10">
    <name type="scientific">Candidatus Fusicatenibacter intestinigallinarum</name>
    <dbReference type="NCBI Taxonomy" id="2838598"/>
    <lineage>
        <taxon>Bacteria</taxon>
        <taxon>Bacillati</taxon>
        <taxon>Bacillota</taxon>
        <taxon>Clostridia</taxon>
        <taxon>Lachnospirales</taxon>
        <taxon>Lachnospiraceae</taxon>
        <taxon>Fusicatenibacter</taxon>
    </lineage>
</organism>
<evidence type="ECO:0000256" key="6">
    <source>
        <dbReference type="ARBA" id="ARBA00022989"/>
    </source>
</evidence>